<dbReference type="EMBL" id="DF820458">
    <property type="protein sequence ID" value="GAK52392.1"/>
    <property type="molecule type" value="Genomic_DNA"/>
</dbReference>
<keyword evidence="1" id="KW-1133">Transmembrane helix</keyword>
<dbReference type="AlphaFoldDB" id="A0A081BPS6"/>
<name>A0A081BPS6_9BACT</name>
<evidence type="ECO:0000256" key="1">
    <source>
        <dbReference type="SAM" id="Phobius"/>
    </source>
</evidence>
<keyword evidence="1" id="KW-0472">Membrane</keyword>
<evidence type="ECO:0000313" key="2">
    <source>
        <dbReference type="EMBL" id="GAK52392.1"/>
    </source>
</evidence>
<organism evidence="2">
    <name type="scientific">Candidatus Moduliflexus flocculans</name>
    <dbReference type="NCBI Taxonomy" id="1499966"/>
    <lineage>
        <taxon>Bacteria</taxon>
        <taxon>Candidatus Moduliflexota</taxon>
        <taxon>Candidatus Moduliflexia</taxon>
        <taxon>Candidatus Moduliflexales</taxon>
        <taxon>Candidatus Moduliflexaceae</taxon>
    </lineage>
</organism>
<dbReference type="Proteomes" id="UP000030700">
    <property type="component" value="Unassembled WGS sequence"/>
</dbReference>
<reference evidence="2" key="1">
    <citation type="journal article" date="2015" name="PeerJ">
        <title>First genomic representation of candidate bacterial phylum KSB3 points to enhanced environmental sensing as a trigger of wastewater bulking.</title>
        <authorList>
            <person name="Sekiguchi Y."/>
            <person name="Ohashi A."/>
            <person name="Parks D.H."/>
            <person name="Yamauchi T."/>
            <person name="Tyson G.W."/>
            <person name="Hugenholtz P."/>
        </authorList>
    </citation>
    <scope>NUCLEOTIDE SEQUENCE [LARGE SCALE GENOMIC DNA]</scope>
</reference>
<proteinExistence type="predicted"/>
<dbReference type="STRING" id="1499966.U14_03643"/>
<evidence type="ECO:0000313" key="3">
    <source>
        <dbReference type="Proteomes" id="UP000030700"/>
    </source>
</evidence>
<feature type="transmembrane region" description="Helical" evidence="1">
    <location>
        <begin position="65"/>
        <end position="92"/>
    </location>
</feature>
<keyword evidence="3" id="KW-1185">Reference proteome</keyword>
<sequence>MRLLVHAYLKKTTAYFICSGLFPLLLWYPSMIFMDLAGMGGYDGFASVSFMEKYGVWSSQDSHAVVYYFFNAIFIFWAASLINIPVALILLLKEFWVKLHH</sequence>
<accession>A0A081BPS6</accession>
<protein>
    <submittedName>
        <fullName evidence="2">Uncharacterized protein</fullName>
    </submittedName>
</protein>
<feature type="transmembrane region" description="Helical" evidence="1">
    <location>
        <begin position="12"/>
        <end position="30"/>
    </location>
</feature>
<gene>
    <name evidence="2" type="ORF">U14_03643</name>
</gene>
<dbReference type="HOGENOM" id="CLU_2285886_0_0_0"/>
<keyword evidence="1" id="KW-0812">Transmembrane</keyword>